<sequence length="45" mass="4948">MDERNRNPFASASGGAGGTVQVRAPTPVLVAAWRIQRMIRPLHVY</sequence>
<gene>
    <name evidence="2" type="ORF">BOLC5T32852H</name>
</gene>
<feature type="region of interest" description="Disordered" evidence="1">
    <location>
        <begin position="1"/>
        <end position="20"/>
    </location>
</feature>
<organism evidence="2">
    <name type="scientific">Brassica oleracea</name>
    <name type="common">Wild cabbage</name>
    <dbReference type="NCBI Taxonomy" id="3712"/>
    <lineage>
        <taxon>Eukaryota</taxon>
        <taxon>Viridiplantae</taxon>
        <taxon>Streptophyta</taxon>
        <taxon>Embryophyta</taxon>
        <taxon>Tracheophyta</taxon>
        <taxon>Spermatophyta</taxon>
        <taxon>Magnoliopsida</taxon>
        <taxon>eudicotyledons</taxon>
        <taxon>Gunneridae</taxon>
        <taxon>Pentapetalae</taxon>
        <taxon>rosids</taxon>
        <taxon>malvids</taxon>
        <taxon>Brassicales</taxon>
        <taxon>Brassicaceae</taxon>
        <taxon>Brassiceae</taxon>
        <taxon>Brassica</taxon>
    </lineage>
</organism>
<evidence type="ECO:0000256" key="1">
    <source>
        <dbReference type="SAM" id="MobiDB-lite"/>
    </source>
</evidence>
<protein>
    <submittedName>
        <fullName evidence="2">Uncharacterized protein</fullName>
    </submittedName>
</protein>
<proteinExistence type="predicted"/>
<evidence type="ECO:0000313" key="2">
    <source>
        <dbReference type="EMBL" id="VDD45305.1"/>
    </source>
</evidence>
<dbReference type="AlphaFoldDB" id="A0A3P6FIB8"/>
<reference evidence="2" key="1">
    <citation type="submission" date="2018-11" db="EMBL/GenBank/DDBJ databases">
        <authorList>
            <consortium name="Genoscope - CEA"/>
            <person name="William W."/>
        </authorList>
    </citation>
    <scope>NUCLEOTIDE SEQUENCE</scope>
</reference>
<accession>A0A3P6FIB8</accession>
<name>A0A3P6FIB8_BRAOL</name>
<dbReference type="EMBL" id="LR031877">
    <property type="protein sequence ID" value="VDD45305.1"/>
    <property type="molecule type" value="Genomic_DNA"/>
</dbReference>